<dbReference type="GO" id="GO:0004722">
    <property type="term" value="F:protein serine/threonine phosphatase activity"/>
    <property type="evidence" value="ECO:0007669"/>
    <property type="project" value="InterPro"/>
</dbReference>
<dbReference type="GO" id="GO:0005524">
    <property type="term" value="F:ATP binding"/>
    <property type="evidence" value="ECO:0007669"/>
    <property type="project" value="InterPro"/>
</dbReference>
<dbReference type="SMART" id="SM00220">
    <property type="entry name" value="S_TKc"/>
    <property type="match status" value="1"/>
</dbReference>
<dbReference type="InterPro" id="IPR011009">
    <property type="entry name" value="Kinase-like_dom_sf"/>
</dbReference>
<evidence type="ECO:0000259" key="1">
    <source>
        <dbReference type="PROSITE" id="PS50011"/>
    </source>
</evidence>
<keyword evidence="4" id="KW-1185">Reference proteome</keyword>
<dbReference type="PROSITE" id="PS51746">
    <property type="entry name" value="PPM_2"/>
    <property type="match status" value="1"/>
</dbReference>
<dbReference type="Gene3D" id="3.60.40.10">
    <property type="entry name" value="PPM-type phosphatase domain"/>
    <property type="match status" value="1"/>
</dbReference>
<gene>
    <name evidence="3" type="ORF">CTAYLR_008539</name>
</gene>
<sequence>MALALPYCSLGSLDVVVARADEAWRVALALDAATGVAAAHAAGIVVRDVKPANILVDEAGVGRLCDLELAGTPEELEAPVVLEARCGPSRKRRRFEGTPEYLSPEQLAAYFFGEGPDPMRAASTSKSDVYALAVTINEIATTVPPFSDQRVPVSSQTVVEVSYTPRAICRDVIEGKRPTLLGDSIAASRALVRSGWAQRPDDRRAANDFLRGMLDHALSSSRQIVGFEPALRRASSNLRTDTLVIPADVRRPYVDAAVPPPPLLPPAENDARPLSSEELRALEGLGGGAGGPRRSSADEAAVGRRDAMEDFAARVEWSERCACYVVADGHDGDRVARLAATALPPLLARALLATESPKRGVEDFQRLATDEPTAGACVVAALVVGRRLWTVHVGDCRALLLCDSRGFSTRDHSSRSKDISVARAVGASARRFAGVTTVPDAAEFEMPEDAVCLVLGSDGLFAHLSNADVAAVLWKTAPRADLAARALVAAALCHDANGDNVAVVVVYFDDRHLPPHIIIESSFVDEM</sequence>
<dbReference type="CDD" id="cd00143">
    <property type="entry name" value="PP2Cc"/>
    <property type="match status" value="1"/>
</dbReference>
<dbReference type="Gene3D" id="1.10.510.10">
    <property type="entry name" value="Transferase(Phosphotransferase) domain 1"/>
    <property type="match status" value="1"/>
</dbReference>
<comment type="caution">
    <text evidence="3">The sequence shown here is derived from an EMBL/GenBank/DDBJ whole genome shotgun (WGS) entry which is preliminary data.</text>
</comment>
<evidence type="ECO:0000313" key="3">
    <source>
        <dbReference type="EMBL" id="KAJ8598839.1"/>
    </source>
</evidence>
<organism evidence="3 4">
    <name type="scientific">Chrysophaeum taylorii</name>
    <dbReference type="NCBI Taxonomy" id="2483200"/>
    <lineage>
        <taxon>Eukaryota</taxon>
        <taxon>Sar</taxon>
        <taxon>Stramenopiles</taxon>
        <taxon>Ochrophyta</taxon>
        <taxon>Pelagophyceae</taxon>
        <taxon>Pelagomonadales</taxon>
        <taxon>Pelagomonadaceae</taxon>
        <taxon>Chrysophaeum</taxon>
    </lineage>
</organism>
<evidence type="ECO:0000259" key="2">
    <source>
        <dbReference type="PROSITE" id="PS51746"/>
    </source>
</evidence>
<dbReference type="InterPro" id="IPR001932">
    <property type="entry name" value="PPM-type_phosphatase-like_dom"/>
</dbReference>
<dbReference type="EMBL" id="JAQMWT010000634">
    <property type="protein sequence ID" value="KAJ8598839.1"/>
    <property type="molecule type" value="Genomic_DNA"/>
</dbReference>
<dbReference type="SMART" id="SM00331">
    <property type="entry name" value="PP2C_SIG"/>
    <property type="match status" value="1"/>
</dbReference>
<dbReference type="InterPro" id="IPR015655">
    <property type="entry name" value="PP2C"/>
</dbReference>
<dbReference type="SUPFAM" id="SSF56112">
    <property type="entry name" value="Protein kinase-like (PK-like)"/>
    <property type="match status" value="1"/>
</dbReference>
<dbReference type="GO" id="GO:0004672">
    <property type="term" value="F:protein kinase activity"/>
    <property type="evidence" value="ECO:0007669"/>
    <property type="project" value="InterPro"/>
</dbReference>
<reference evidence="3" key="1">
    <citation type="submission" date="2023-01" db="EMBL/GenBank/DDBJ databases">
        <title>Metagenome sequencing of chrysophaentin producing Chrysophaeum taylorii.</title>
        <authorList>
            <person name="Davison J."/>
            <person name="Bewley C."/>
        </authorList>
    </citation>
    <scope>NUCLEOTIDE SEQUENCE</scope>
    <source>
        <strain evidence="3">NIES-1699</strain>
    </source>
</reference>
<dbReference type="InterPro" id="IPR036457">
    <property type="entry name" value="PPM-type-like_dom_sf"/>
</dbReference>
<name>A0AAD7U6T1_9STRA</name>
<dbReference type="InterPro" id="IPR000719">
    <property type="entry name" value="Prot_kinase_dom"/>
</dbReference>
<accession>A0AAD7U6T1</accession>
<feature type="domain" description="Protein kinase" evidence="1">
    <location>
        <begin position="1"/>
        <end position="219"/>
    </location>
</feature>
<dbReference type="SUPFAM" id="SSF81606">
    <property type="entry name" value="PP2C-like"/>
    <property type="match status" value="1"/>
</dbReference>
<dbReference type="SMART" id="SM00332">
    <property type="entry name" value="PP2Cc"/>
    <property type="match status" value="1"/>
</dbReference>
<proteinExistence type="predicted"/>
<evidence type="ECO:0000313" key="4">
    <source>
        <dbReference type="Proteomes" id="UP001230188"/>
    </source>
</evidence>
<feature type="domain" description="PPM-type phosphatase" evidence="2">
    <location>
        <begin position="294"/>
        <end position="508"/>
    </location>
</feature>
<dbReference type="Pfam" id="PF00069">
    <property type="entry name" value="Pkinase"/>
    <property type="match status" value="1"/>
</dbReference>
<dbReference type="AlphaFoldDB" id="A0AAD7U6T1"/>
<dbReference type="PANTHER" id="PTHR47992">
    <property type="entry name" value="PROTEIN PHOSPHATASE"/>
    <property type="match status" value="1"/>
</dbReference>
<dbReference type="PROSITE" id="PS50011">
    <property type="entry name" value="PROTEIN_KINASE_DOM"/>
    <property type="match status" value="1"/>
</dbReference>
<dbReference type="Pfam" id="PF00481">
    <property type="entry name" value="PP2C"/>
    <property type="match status" value="1"/>
</dbReference>
<protein>
    <submittedName>
        <fullName evidence="3">Uncharacterized protein</fullName>
    </submittedName>
</protein>
<dbReference type="Proteomes" id="UP001230188">
    <property type="component" value="Unassembled WGS sequence"/>
</dbReference>